<evidence type="ECO:0000256" key="6">
    <source>
        <dbReference type="ARBA" id="ARBA00022801"/>
    </source>
</evidence>
<dbReference type="EMBL" id="JABSNW010000001">
    <property type="protein sequence ID" value="KAL2891410.1"/>
    <property type="molecule type" value="Genomic_DNA"/>
</dbReference>
<evidence type="ECO:0000256" key="2">
    <source>
        <dbReference type="ARBA" id="ARBA00004613"/>
    </source>
</evidence>
<feature type="disulfide bond" evidence="11">
    <location>
        <begin position="504"/>
        <end position="518"/>
    </location>
</feature>
<dbReference type="SUPFAM" id="SSF51445">
    <property type="entry name" value="(Trans)glycosidases"/>
    <property type="match status" value="1"/>
</dbReference>
<dbReference type="PROSITE" id="PS50941">
    <property type="entry name" value="CHIT_BIND_I_2"/>
    <property type="match status" value="3"/>
</dbReference>
<proteinExistence type="predicted"/>
<evidence type="ECO:0000256" key="13">
    <source>
        <dbReference type="SAM" id="MobiDB-lite"/>
    </source>
</evidence>
<dbReference type="EC" id="3.2.1.14" evidence="3"/>
<dbReference type="InterPro" id="IPR017853">
    <property type="entry name" value="GH"/>
</dbReference>
<dbReference type="CDD" id="cd00035">
    <property type="entry name" value="ChtBD1"/>
    <property type="match status" value="1"/>
</dbReference>
<dbReference type="RefSeq" id="XP_070862590.1">
    <property type="nucleotide sequence ID" value="XM_070999796.1"/>
</dbReference>
<evidence type="ECO:0000256" key="7">
    <source>
        <dbReference type="ARBA" id="ARBA00023024"/>
    </source>
</evidence>
<dbReference type="InterPro" id="IPR001579">
    <property type="entry name" value="Glyco_hydro_18_chit_AS"/>
</dbReference>
<dbReference type="PANTHER" id="PTHR11177:SF337">
    <property type="entry name" value="CHITINASE"/>
    <property type="match status" value="1"/>
</dbReference>
<gene>
    <name evidence="16" type="ORF">HOO65_010768</name>
</gene>
<name>A0ABR4MT10_9PEZI</name>
<keyword evidence="6 12" id="KW-0378">Hydrolase</keyword>
<evidence type="ECO:0000256" key="3">
    <source>
        <dbReference type="ARBA" id="ARBA00012729"/>
    </source>
</evidence>
<dbReference type="SMART" id="SM00636">
    <property type="entry name" value="Glyco_18"/>
    <property type="match status" value="1"/>
</dbReference>
<keyword evidence="11" id="KW-1015">Disulfide bond</keyword>
<feature type="domain" description="GH18" evidence="15">
    <location>
        <begin position="52"/>
        <end position="642"/>
    </location>
</feature>
<dbReference type="CDD" id="cd11618">
    <property type="entry name" value="ChtBD1_1"/>
    <property type="match status" value="2"/>
</dbReference>
<dbReference type="GeneID" id="98115014"/>
<feature type="disulfide bond" evidence="11">
    <location>
        <begin position="346"/>
        <end position="358"/>
    </location>
</feature>
<evidence type="ECO:0000313" key="16">
    <source>
        <dbReference type="EMBL" id="KAL2891410.1"/>
    </source>
</evidence>
<feature type="disulfide bond" evidence="11">
    <location>
        <begin position="499"/>
        <end position="511"/>
    </location>
</feature>
<evidence type="ECO:0000256" key="10">
    <source>
        <dbReference type="ARBA" id="ARBA00023326"/>
    </source>
</evidence>
<dbReference type="PROSITE" id="PS00026">
    <property type="entry name" value="CHIT_BIND_I_1"/>
    <property type="match status" value="1"/>
</dbReference>
<dbReference type="PROSITE" id="PS01095">
    <property type="entry name" value="GH18_1"/>
    <property type="match status" value="1"/>
</dbReference>
<evidence type="ECO:0000256" key="9">
    <source>
        <dbReference type="ARBA" id="ARBA00023295"/>
    </source>
</evidence>
<keyword evidence="10" id="KW-0624">Polysaccharide degradation</keyword>
<evidence type="ECO:0000259" key="15">
    <source>
        <dbReference type="PROSITE" id="PS51910"/>
    </source>
</evidence>
<dbReference type="Pfam" id="PF00187">
    <property type="entry name" value="Chitin_bind_1"/>
    <property type="match status" value="3"/>
</dbReference>
<dbReference type="InterPro" id="IPR001223">
    <property type="entry name" value="Glyco_hydro18_cat"/>
</dbReference>
<dbReference type="InterPro" id="IPR050314">
    <property type="entry name" value="Glycosyl_Hydrlase_18"/>
</dbReference>
<keyword evidence="5 11" id="KW-0147">Chitin-binding</keyword>
<keyword evidence="17" id="KW-1185">Reference proteome</keyword>
<reference evidence="16 17" key="1">
    <citation type="submission" date="2020-05" db="EMBL/GenBank/DDBJ databases">
        <title>Ceratocystis lukuohia genome.</title>
        <authorList>
            <person name="Harrington T.C."/>
            <person name="Kim K."/>
            <person name="Mayers C.G."/>
        </authorList>
    </citation>
    <scope>NUCLEOTIDE SEQUENCE [LARGE SCALE GENOMIC DNA]</scope>
    <source>
        <strain evidence="16 17">C4212</strain>
    </source>
</reference>
<comment type="subcellular location">
    <subcellularLocation>
        <location evidence="2">Secreted</location>
    </subcellularLocation>
</comment>
<dbReference type="Pfam" id="PF00704">
    <property type="entry name" value="Glyco_hydro_18"/>
    <property type="match status" value="2"/>
</dbReference>
<accession>A0ABR4MT10</accession>
<dbReference type="PANTHER" id="PTHR11177">
    <property type="entry name" value="CHITINASE"/>
    <property type="match status" value="1"/>
</dbReference>
<comment type="caution">
    <text evidence="11">Lacks conserved residue(s) required for the propagation of feature annotation.</text>
</comment>
<evidence type="ECO:0000256" key="11">
    <source>
        <dbReference type="PROSITE-ProRule" id="PRU00261"/>
    </source>
</evidence>
<feature type="domain" description="Chitin-binding type-1" evidence="14">
    <location>
        <begin position="421"/>
        <end position="464"/>
    </location>
</feature>
<evidence type="ECO:0000256" key="1">
    <source>
        <dbReference type="ARBA" id="ARBA00000822"/>
    </source>
</evidence>
<dbReference type="InterPro" id="IPR036861">
    <property type="entry name" value="Endochitinase-like_sf"/>
</dbReference>
<feature type="compositionally biased region" description="Polar residues" evidence="13">
    <location>
        <begin position="394"/>
        <end position="403"/>
    </location>
</feature>
<keyword evidence="7" id="KW-0146">Chitin degradation</keyword>
<keyword evidence="8" id="KW-0119">Carbohydrate metabolism</keyword>
<evidence type="ECO:0000313" key="17">
    <source>
        <dbReference type="Proteomes" id="UP001610728"/>
    </source>
</evidence>
<keyword evidence="4" id="KW-0964">Secreted</keyword>
<dbReference type="Proteomes" id="UP001610728">
    <property type="component" value="Unassembled WGS sequence"/>
</dbReference>
<keyword evidence="9 12" id="KW-0326">Glycosidase</keyword>
<dbReference type="SUPFAM" id="SSF57016">
    <property type="entry name" value="Plant lectins/antimicrobial peptides"/>
    <property type="match status" value="3"/>
</dbReference>
<feature type="region of interest" description="Disordered" evidence="13">
    <location>
        <begin position="382"/>
        <end position="418"/>
    </location>
</feature>
<feature type="disulfide bond" evidence="11">
    <location>
        <begin position="432"/>
        <end position="444"/>
    </location>
</feature>
<comment type="caution">
    <text evidence="16">The sequence shown here is derived from an EMBL/GenBank/DDBJ whole genome shotgun (WGS) entry which is preliminary data.</text>
</comment>
<dbReference type="Gene3D" id="3.30.60.10">
    <property type="entry name" value="Endochitinase-like"/>
    <property type="match status" value="3"/>
</dbReference>
<organism evidence="16 17">
    <name type="scientific">Ceratocystis lukuohia</name>
    <dbReference type="NCBI Taxonomy" id="2019550"/>
    <lineage>
        <taxon>Eukaryota</taxon>
        <taxon>Fungi</taxon>
        <taxon>Dikarya</taxon>
        <taxon>Ascomycota</taxon>
        <taxon>Pezizomycotina</taxon>
        <taxon>Sordariomycetes</taxon>
        <taxon>Hypocreomycetidae</taxon>
        <taxon>Microascales</taxon>
        <taxon>Ceratocystidaceae</taxon>
        <taxon>Ceratocystis</taxon>
    </lineage>
</organism>
<feature type="disulfide bond" evidence="11">
    <location>
        <begin position="437"/>
        <end position="451"/>
    </location>
</feature>
<feature type="domain" description="Chitin-binding type-1" evidence="14">
    <location>
        <begin position="488"/>
        <end position="531"/>
    </location>
</feature>
<dbReference type="InterPro" id="IPR001002">
    <property type="entry name" value="Chitin-bd_1"/>
</dbReference>
<evidence type="ECO:0000256" key="5">
    <source>
        <dbReference type="ARBA" id="ARBA00022669"/>
    </source>
</evidence>
<dbReference type="PROSITE" id="PS51910">
    <property type="entry name" value="GH18_2"/>
    <property type="match status" value="1"/>
</dbReference>
<evidence type="ECO:0000256" key="4">
    <source>
        <dbReference type="ARBA" id="ARBA00022525"/>
    </source>
</evidence>
<dbReference type="InterPro" id="IPR018371">
    <property type="entry name" value="Chitin-binding_1_CS"/>
</dbReference>
<feature type="compositionally biased region" description="Low complexity" evidence="13">
    <location>
        <begin position="382"/>
        <end position="393"/>
    </location>
</feature>
<feature type="domain" description="Chitin-binding type-1" evidence="14">
    <location>
        <begin position="335"/>
        <end position="378"/>
    </location>
</feature>
<sequence length="646" mass="69084">MWATTAAAAAASGTAPSLGTYNALSTGAYKAVSTGSSSPYSTTANTDSSDDTRYIMYFDQWHTSVLPDKAMTAGITHVVMAFAEPLVFTTDPIGEYKPHMELDKVREMFDENVKIIMAVGGWGYLVGFREGARSPESRALYAKNIAATVKNLGYDGVDIDWEYPGGNGEDYKQVPNDPSEIEAYPLLLAEIKKAIGDKELSIAVPGLERDMMAYTPEKVAAINAVVDYVNVMTYDLLNRRDTVSDHHSGIKNSLAAIDTYIERGFPASKLNLGIGFYAKYFTLQDPKSCTQAIGCPLVLAERDDGSDAGTSGVLTFEASSFPVFVDRSKLTLSTDTSCGGSTGFTCGDKSCCSKWGWCGESTDHCGLGCQSDFGRCGITESMSSTSEAPSTSTDAGSPATSSEASKEDEAPKTSQLTLSPDGSCGGQTGYTCGDTYCCSQWGWCGATSDYCGTGCQVGFGHCGPFPPSSEGSKEDEPSGTPKLTLTLNSQCGGETGNTCPDNECCSQWGWCGSTSEYCGAGCQPSFGRCDAPSPAVKPRDAVKPRAAAKSKSMLKSRAEKSVAESFKEAFENGHEDVENGGQWYVDPETSLFWTWDTPALVERKFTEIIAARRLGGIMAWSLAEDSYDWRLIAAMQKGVKNINQIN</sequence>
<evidence type="ECO:0000256" key="8">
    <source>
        <dbReference type="ARBA" id="ARBA00023277"/>
    </source>
</evidence>
<evidence type="ECO:0000259" key="14">
    <source>
        <dbReference type="PROSITE" id="PS50941"/>
    </source>
</evidence>
<comment type="catalytic activity">
    <reaction evidence="1">
        <text>Random endo-hydrolysis of N-acetyl-beta-D-glucosaminide (1-&gt;4)-beta-linkages in chitin and chitodextrins.</text>
        <dbReference type="EC" id="3.2.1.14"/>
    </reaction>
</comment>
<dbReference type="Gene3D" id="3.20.20.80">
    <property type="entry name" value="Glycosidases"/>
    <property type="match status" value="2"/>
</dbReference>
<protein>
    <recommendedName>
        <fullName evidence="3">chitinase</fullName>
        <ecNumber evidence="3">3.2.1.14</ecNumber>
    </recommendedName>
</protein>
<dbReference type="SMART" id="SM00270">
    <property type="entry name" value="ChtBD1"/>
    <property type="match status" value="3"/>
</dbReference>
<feature type="disulfide bond" evidence="11">
    <location>
        <begin position="351"/>
        <end position="365"/>
    </location>
</feature>
<evidence type="ECO:0000256" key="12">
    <source>
        <dbReference type="RuleBase" id="RU000489"/>
    </source>
</evidence>
<dbReference type="InterPro" id="IPR011583">
    <property type="entry name" value="Chitinase_II/V-like_cat"/>
</dbReference>